<evidence type="ECO:0000256" key="2">
    <source>
        <dbReference type="SAM" id="SignalP"/>
    </source>
</evidence>
<evidence type="ECO:0000256" key="1">
    <source>
        <dbReference type="ARBA" id="ARBA00006865"/>
    </source>
</evidence>
<dbReference type="Gene3D" id="2.60.120.200">
    <property type="match status" value="1"/>
</dbReference>
<dbReference type="InterPro" id="IPR013320">
    <property type="entry name" value="ConA-like_dom_sf"/>
</dbReference>
<dbReference type="Pfam" id="PF00722">
    <property type="entry name" value="Glyco_hydro_16"/>
    <property type="match status" value="1"/>
</dbReference>
<keyword evidence="2" id="KW-0732">Signal</keyword>
<dbReference type="GO" id="GO:0004553">
    <property type="term" value="F:hydrolase activity, hydrolyzing O-glycosyl compounds"/>
    <property type="evidence" value="ECO:0007669"/>
    <property type="project" value="InterPro"/>
</dbReference>
<dbReference type="SUPFAM" id="SSF49899">
    <property type="entry name" value="Concanavalin A-like lectins/glucanases"/>
    <property type="match status" value="1"/>
</dbReference>
<evidence type="ECO:0000313" key="4">
    <source>
        <dbReference type="EMBL" id="QNN47932.1"/>
    </source>
</evidence>
<dbReference type="CDD" id="cd08023">
    <property type="entry name" value="GH16_laminarinase_like"/>
    <property type="match status" value="1"/>
</dbReference>
<dbReference type="EMBL" id="CP060711">
    <property type="protein sequence ID" value="QNN47932.1"/>
    <property type="molecule type" value="Genomic_DNA"/>
</dbReference>
<gene>
    <name evidence="4" type="ORF">H9L17_07360</name>
</gene>
<feature type="chain" id="PRO_5028943063" evidence="2">
    <location>
        <begin position="19"/>
        <end position="341"/>
    </location>
</feature>
<comment type="similarity">
    <text evidence="1">Belongs to the glycosyl hydrolase 16 family.</text>
</comment>
<dbReference type="AlphaFoldDB" id="A0A7G9QX57"/>
<dbReference type="GO" id="GO:0005975">
    <property type="term" value="P:carbohydrate metabolic process"/>
    <property type="evidence" value="ECO:0007669"/>
    <property type="project" value="InterPro"/>
</dbReference>
<reference evidence="4 5" key="1">
    <citation type="submission" date="2020-08" db="EMBL/GenBank/DDBJ databases">
        <title>Genome sequence of Thermomonas brevis KACC 16975T.</title>
        <authorList>
            <person name="Hyun D.-W."/>
            <person name="Bae J.-W."/>
        </authorList>
    </citation>
    <scope>NUCLEOTIDE SEQUENCE [LARGE SCALE GENOMIC DNA]</scope>
    <source>
        <strain evidence="4 5">KACC 16975</strain>
    </source>
</reference>
<dbReference type="KEGG" id="tbv:H9L17_07360"/>
<keyword evidence="5" id="KW-1185">Reference proteome</keyword>
<dbReference type="PANTHER" id="PTHR10963:SF55">
    <property type="entry name" value="GLYCOSIDE HYDROLASE FAMILY 16 PROTEIN"/>
    <property type="match status" value="1"/>
</dbReference>
<protein>
    <submittedName>
        <fullName evidence="4">Glycoside hydrolase family 16 protein</fullName>
    </submittedName>
</protein>
<feature type="signal peptide" evidence="2">
    <location>
        <begin position="1"/>
        <end position="18"/>
    </location>
</feature>
<proteinExistence type="inferred from homology"/>
<accession>A0A7G9QX57</accession>
<name>A0A7G9QX57_9GAMM</name>
<dbReference type="InterPro" id="IPR000757">
    <property type="entry name" value="Beta-glucanase-like"/>
</dbReference>
<organism evidence="4 5">
    <name type="scientific">Thermomonas brevis</name>
    <dbReference type="NCBI Taxonomy" id="215691"/>
    <lineage>
        <taxon>Bacteria</taxon>
        <taxon>Pseudomonadati</taxon>
        <taxon>Pseudomonadota</taxon>
        <taxon>Gammaproteobacteria</taxon>
        <taxon>Lysobacterales</taxon>
        <taxon>Lysobacteraceae</taxon>
        <taxon>Thermomonas</taxon>
    </lineage>
</organism>
<sequence>MHALALAAALLAPGGGAAAGSGAGWTLVWQDEFDGEAIDLSKWDLEENCWGGGNHESQCYTRRRDRHPRANAFLADGLLHIVARRERYTASAAPDGGGKAMATLPYTSARLRTRHRQEWTFGRFEIRARLPRGQGSWPAIWMLPTGSPYGAWASSGEIDIMEAVNLGAPSDEPGVAPGTPETRVHGTLHYGRTPPGNVHTGTWHRLPDGANPADDFHVYALEWEAGEIRWYVDGVHYATQRADGWWSQLRKDGRWSDPPAGAPFDAASKYHLLLNLAVGGDWAGKVNATGIDEAAFPQAMLVDYVRVYRCGAGRPDGSGCATVGADAKLVAPEPAQRRPLP</sequence>
<dbReference type="PANTHER" id="PTHR10963">
    <property type="entry name" value="GLYCOSYL HYDROLASE-RELATED"/>
    <property type="match status" value="1"/>
</dbReference>
<keyword evidence="4" id="KW-0378">Hydrolase</keyword>
<feature type="domain" description="GH16" evidence="3">
    <location>
        <begin position="23"/>
        <end position="313"/>
    </location>
</feature>
<dbReference type="RefSeq" id="WP_187571676.1">
    <property type="nucleotide sequence ID" value="NZ_CP060711.1"/>
</dbReference>
<evidence type="ECO:0000259" key="3">
    <source>
        <dbReference type="PROSITE" id="PS51762"/>
    </source>
</evidence>
<evidence type="ECO:0000313" key="5">
    <source>
        <dbReference type="Proteomes" id="UP000515977"/>
    </source>
</evidence>
<dbReference type="Proteomes" id="UP000515977">
    <property type="component" value="Chromosome"/>
</dbReference>
<dbReference type="PROSITE" id="PS51762">
    <property type="entry name" value="GH16_2"/>
    <property type="match status" value="1"/>
</dbReference>
<dbReference type="InterPro" id="IPR050546">
    <property type="entry name" value="Glycosyl_Hydrlase_16"/>
</dbReference>